<dbReference type="CDD" id="cd06218">
    <property type="entry name" value="DHOD_e_trans"/>
    <property type="match status" value="1"/>
</dbReference>
<dbReference type="GO" id="GO:0050660">
    <property type="term" value="F:flavin adenine dinucleotide binding"/>
    <property type="evidence" value="ECO:0007669"/>
    <property type="project" value="InterPro"/>
</dbReference>
<keyword evidence="2" id="KW-0813">Transport</keyword>
<feature type="binding site" evidence="12">
    <location>
        <position position="225"/>
    </location>
    <ligand>
        <name>[2Fe-2S] cluster</name>
        <dbReference type="ChEBI" id="CHEBI:190135"/>
    </ligand>
</feature>
<comment type="cofactor">
    <cofactor evidence="11">
        <name>FAD</name>
        <dbReference type="ChEBI" id="CHEBI:57692"/>
    </cofactor>
    <text evidence="11">Binds 1 FAD per subunit.</text>
</comment>
<evidence type="ECO:0000256" key="2">
    <source>
        <dbReference type="ARBA" id="ARBA00022448"/>
    </source>
</evidence>
<keyword evidence="15" id="KW-1185">Reference proteome</keyword>
<name>A0A0K8PBG1_9CHLR</name>
<keyword evidence="7" id="KW-0249">Electron transport</keyword>
<keyword evidence="6 11" id="KW-0274">FAD</keyword>
<dbReference type="Gene3D" id="2.40.30.10">
    <property type="entry name" value="Translation factors"/>
    <property type="match status" value="1"/>
</dbReference>
<evidence type="ECO:0000313" key="15">
    <source>
        <dbReference type="Proteomes" id="UP000053370"/>
    </source>
</evidence>
<keyword evidence="4 12" id="KW-0001">2Fe-2S</keyword>
<dbReference type="Pfam" id="PF10418">
    <property type="entry name" value="DHODB_Fe-S_bind"/>
    <property type="match status" value="1"/>
</dbReference>
<dbReference type="OrthoDB" id="9789468at2"/>
<dbReference type="Proteomes" id="UP000053370">
    <property type="component" value="Unassembled WGS sequence"/>
</dbReference>
<dbReference type="InterPro" id="IPR017938">
    <property type="entry name" value="Riboflavin_synthase-like_b-brl"/>
</dbReference>
<evidence type="ECO:0000256" key="5">
    <source>
        <dbReference type="ARBA" id="ARBA00022723"/>
    </source>
</evidence>
<dbReference type="GO" id="GO:0006221">
    <property type="term" value="P:pyrimidine nucleotide biosynthetic process"/>
    <property type="evidence" value="ECO:0007669"/>
    <property type="project" value="InterPro"/>
</dbReference>
<accession>A0A0K8PBG1</accession>
<dbReference type="STRING" id="1678840.ATC1_12391"/>
<dbReference type="Pfam" id="PF00970">
    <property type="entry name" value="FAD_binding_6"/>
    <property type="match status" value="1"/>
</dbReference>
<gene>
    <name evidence="14" type="ORF">ATC1_12391</name>
</gene>
<dbReference type="PANTHER" id="PTHR43513:SF3">
    <property type="entry name" value="DIHYDROOROTATE DEHYDROGENASE B (NAD(+)), ELECTRON TRANSFER SUBUNIT-RELATED"/>
    <property type="match status" value="1"/>
</dbReference>
<feature type="binding site" evidence="12">
    <location>
        <position position="241"/>
    </location>
    <ligand>
        <name>[2Fe-2S] cluster</name>
        <dbReference type="ChEBI" id="CHEBI:190135"/>
    </ligand>
</feature>
<dbReference type="RefSeq" id="WP_062278634.1">
    <property type="nucleotide sequence ID" value="NZ_DF968180.1"/>
</dbReference>
<dbReference type="EMBL" id="DF968180">
    <property type="protein sequence ID" value="GAP39854.1"/>
    <property type="molecule type" value="Genomic_DNA"/>
</dbReference>
<keyword evidence="3 11" id="KW-0285">Flavoprotein</keyword>
<evidence type="ECO:0000256" key="9">
    <source>
        <dbReference type="ARBA" id="ARBA00023014"/>
    </source>
</evidence>
<feature type="binding site" evidence="11">
    <location>
        <begin position="75"/>
        <end position="76"/>
    </location>
    <ligand>
        <name>FAD</name>
        <dbReference type="ChEBI" id="CHEBI:57692"/>
    </ligand>
</feature>
<keyword evidence="8 12" id="KW-0408">Iron</keyword>
<dbReference type="Gene3D" id="2.10.240.10">
    <property type="entry name" value="Dihydroorotate dehydrogenase, electron transfer subunit"/>
    <property type="match status" value="1"/>
</dbReference>
<dbReference type="InterPro" id="IPR039261">
    <property type="entry name" value="FNR_nucleotide-bd"/>
</dbReference>
<dbReference type="AlphaFoldDB" id="A0A0K8PBG1"/>
<evidence type="ECO:0000256" key="8">
    <source>
        <dbReference type="ARBA" id="ARBA00023004"/>
    </source>
</evidence>
<dbReference type="InterPro" id="IPR017927">
    <property type="entry name" value="FAD-bd_FR_type"/>
</dbReference>
<dbReference type="SUPFAM" id="SSF63380">
    <property type="entry name" value="Riboflavin synthase domain-like"/>
    <property type="match status" value="1"/>
</dbReference>
<dbReference type="InterPro" id="IPR008333">
    <property type="entry name" value="Cbr1-like_FAD-bd_dom"/>
</dbReference>
<proteinExistence type="inferred from homology"/>
<keyword evidence="9 12" id="KW-0411">Iron-sulfur</keyword>
<dbReference type="GO" id="GO:0046872">
    <property type="term" value="F:metal ion binding"/>
    <property type="evidence" value="ECO:0007669"/>
    <property type="project" value="UniProtKB-KW"/>
</dbReference>
<evidence type="ECO:0000256" key="11">
    <source>
        <dbReference type="PIRSR" id="PIRSR006816-1"/>
    </source>
</evidence>
<feature type="binding site" evidence="11">
    <location>
        <begin position="51"/>
        <end position="54"/>
    </location>
    <ligand>
        <name>FAD</name>
        <dbReference type="ChEBI" id="CHEBI:57692"/>
    </ligand>
</feature>
<dbReference type="GO" id="GO:0051537">
    <property type="term" value="F:2 iron, 2 sulfur cluster binding"/>
    <property type="evidence" value="ECO:0007669"/>
    <property type="project" value="UniProtKB-KW"/>
</dbReference>
<feature type="binding site" evidence="12">
    <location>
        <position position="222"/>
    </location>
    <ligand>
        <name>[2Fe-2S] cluster</name>
        <dbReference type="ChEBI" id="CHEBI:190135"/>
    </ligand>
</feature>
<evidence type="ECO:0000256" key="7">
    <source>
        <dbReference type="ARBA" id="ARBA00022982"/>
    </source>
</evidence>
<organism evidence="14">
    <name type="scientific">Flexilinea flocculi</name>
    <dbReference type="NCBI Taxonomy" id="1678840"/>
    <lineage>
        <taxon>Bacteria</taxon>
        <taxon>Bacillati</taxon>
        <taxon>Chloroflexota</taxon>
        <taxon>Anaerolineae</taxon>
        <taxon>Anaerolineales</taxon>
        <taxon>Anaerolineaceae</taxon>
        <taxon>Flexilinea</taxon>
    </lineage>
</organism>
<feature type="domain" description="FAD-binding FR-type" evidence="13">
    <location>
        <begin position="1"/>
        <end position="100"/>
    </location>
</feature>
<dbReference type="PANTHER" id="PTHR43513">
    <property type="entry name" value="DIHYDROOROTATE DEHYDROGENASE B (NAD(+)), ELECTRON TRANSFER SUBUNIT"/>
    <property type="match status" value="1"/>
</dbReference>
<comment type="cofactor">
    <cofactor evidence="10">
        <name>[2Fe-2S] cluster</name>
        <dbReference type="ChEBI" id="CHEBI:190135"/>
    </cofactor>
</comment>
<comment type="cofactor">
    <cofactor evidence="12">
        <name>[2Fe-2S] cluster</name>
        <dbReference type="ChEBI" id="CHEBI:190135"/>
    </cofactor>
    <text evidence="12">Binds 1 [2Fe-2S] cluster per subunit.</text>
</comment>
<evidence type="ECO:0000313" key="14">
    <source>
        <dbReference type="EMBL" id="GAP39854.1"/>
    </source>
</evidence>
<evidence type="ECO:0000256" key="1">
    <source>
        <dbReference type="ARBA" id="ARBA00006422"/>
    </source>
</evidence>
<evidence type="ECO:0000256" key="3">
    <source>
        <dbReference type="ARBA" id="ARBA00022630"/>
    </source>
</evidence>
<reference evidence="14" key="1">
    <citation type="journal article" date="2015" name="Genome Announc.">
        <title>Draft Genome Sequence of Anaerolineae Strain TC1, a Novel Isolate from a Methanogenic Wastewater Treatment System.</title>
        <authorList>
            <person name="Matsuura N."/>
            <person name="Tourlousse D.M."/>
            <person name="Sun L."/>
            <person name="Toyonaga M."/>
            <person name="Kuroda K."/>
            <person name="Ohashi A."/>
            <person name="Cruz R."/>
            <person name="Yamaguchi T."/>
            <person name="Sekiguchi Y."/>
        </authorList>
    </citation>
    <scope>NUCLEOTIDE SEQUENCE [LARGE SCALE GENOMIC DNA]</scope>
    <source>
        <strain evidence="14">TC1</strain>
    </source>
</reference>
<dbReference type="InterPro" id="IPR012165">
    <property type="entry name" value="Cyt_c3_hydrogenase_gsu"/>
</dbReference>
<dbReference type="SUPFAM" id="SSF52343">
    <property type="entry name" value="Ferredoxin reductase-like, C-terminal NADP-linked domain"/>
    <property type="match status" value="1"/>
</dbReference>
<feature type="binding site" evidence="12">
    <location>
        <position position="217"/>
    </location>
    <ligand>
        <name>[2Fe-2S] cluster</name>
        <dbReference type="ChEBI" id="CHEBI:190135"/>
    </ligand>
</feature>
<evidence type="ECO:0000256" key="6">
    <source>
        <dbReference type="ARBA" id="ARBA00022827"/>
    </source>
</evidence>
<dbReference type="InterPro" id="IPR037117">
    <property type="entry name" value="Dihydroorotate_DH_ele_sf"/>
</dbReference>
<evidence type="ECO:0000256" key="12">
    <source>
        <dbReference type="PIRSR" id="PIRSR006816-2"/>
    </source>
</evidence>
<comment type="similarity">
    <text evidence="1">Belongs to the PyrK family.</text>
</comment>
<evidence type="ECO:0000256" key="4">
    <source>
        <dbReference type="ARBA" id="ARBA00022714"/>
    </source>
</evidence>
<dbReference type="InterPro" id="IPR019480">
    <property type="entry name" value="Dihydroorotate_DH_Fe-S-bd"/>
</dbReference>
<dbReference type="PROSITE" id="PS51384">
    <property type="entry name" value="FAD_FR"/>
    <property type="match status" value="1"/>
</dbReference>
<protein>
    <submittedName>
        <fullName evidence="14">NAD(P)H-flavin reductase</fullName>
    </submittedName>
</protein>
<evidence type="ECO:0000259" key="13">
    <source>
        <dbReference type="PROSITE" id="PS51384"/>
    </source>
</evidence>
<keyword evidence="5 12" id="KW-0479">Metal-binding</keyword>
<dbReference type="Gene3D" id="3.40.50.80">
    <property type="entry name" value="Nucleotide-binding domain of ferredoxin-NADP reductase (FNR) module"/>
    <property type="match status" value="1"/>
</dbReference>
<dbReference type="PATRIC" id="fig|1678840.3.peg.965"/>
<dbReference type="GO" id="GO:0016491">
    <property type="term" value="F:oxidoreductase activity"/>
    <property type="evidence" value="ECO:0007669"/>
    <property type="project" value="InterPro"/>
</dbReference>
<dbReference type="PIRSF" id="PIRSF006816">
    <property type="entry name" value="Cyc3_hyd_g"/>
    <property type="match status" value="1"/>
</dbReference>
<sequence>MYIDSQVVSNYEIDKEYGRVCLEAPEIAASALPGQFVMMKYWQGLTPFFMRPFSINSTDNKNGTIEILYKVVGEGTAILKKLQKADKVQILGPLGNSFPLKENFKRIAIIGRGVGAAPMRFLAEYARKKNVEAHVFISAARPEFLFDTTYFQTIECQFTGSCDDRRLVTSYFEEELTHTHFDAAYVCGSKRLIGDVKRLMDQYGFEGYASLEAHMACGVGACKGCTIVINEEGTERFARVCKEGPIFPVRNLVY</sequence>
<evidence type="ECO:0000256" key="10">
    <source>
        <dbReference type="ARBA" id="ARBA00034078"/>
    </source>
</evidence>
<dbReference type="InterPro" id="IPR050353">
    <property type="entry name" value="PyrK_electron_transfer"/>
</dbReference>